<dbReference type="Proteomes" id="UP001234178">
    <property type="component" value="Unassembled WGS sequence"/>
</dbReference>
<comment type="caution">
    <text evidence="1">The sequence shown here is derived from an EMBL/GenBank/DDBJ whole genome shotgun (WGS) entry which is preliminary data.</text>
</comment>
<name>A0ABR0APL1_9CRUS</name>
<proteinExistence type="predicted"/>
<protein>
    <submittedName>
        <fullName evidence="1">Uncharacterized protein</fullName>
    </submittedName>
</protein>
<evidence type="ECO:0000313" key="1">
    <source>
        <dbReference type="EMBL" id="KAK4027082.1"/>
    </source>
</evidence>
<gene>
    <name evidence="1" type="ORF">OUZ56_016100</name>
</gene>
<evidence type="ECO:0000313" key="2">
    <source>
        <dbReference type="Proteomes" id="UP001234178"/>
    </source>
</evidence>
<reference evidence="1 2" key="1">
    <citation type="journal article" date="2023" name="Nucleic Acids Res.">
        <title>The hologenome of Daphnia magna reveals possible DNA methylation and microbiome-mediated evolution of the host genome.</title>
        <authorList>
            <person name="Chaturvedi A."/>
            <person name="Li X."/>
            <person name="Dhandapani V."/>
            <person name="Marshall H."/>
            <person name="Kissane S."/>
            <person name="Cuenca-Cambronero M."/>
            <person name="Asole G."/>
            <person name="Calvet F."/>
            <person name="Ruiz-Romero M."/>
            <person name="Marangio P."/>
            <person name="Guigo R."/>
            <person name="Rago D."/>
            <person name="Mirbahai L."/>
            <person name="Eastwood N."/>
            <person name="Colbourne J.K."/>
            <person name="Zhou J."/>
            <person name="Mallon E."/>
            <person name="Orsini L."/>
        </authorList>
    </citation>
    <scope>NUCLEOTIDE SEQUENCE [LARGE SCALE GENOMIC DNA]</scope>
    <source>
        <strain evidence="1">LRV0_1</strain>
    </source>
</reference>
<organism evidence="1 2">
    <name type="scientific">Daphnia magna</name>
    <dbReference type="NCBI Taxonomy" id="35525"/>
    <lineage>
        <taxon>Eukaryota</taxon>
        <taxon>Metazoa</taxon>
        <taxon>Ecdysozoa</taxon>
        <taxon>Arthropoda</taxon>
        <taxon>Crustacea</taxon>
        <taxon>Branchiopoda</taxon>
        <taxon>Diplostraca</taxon>
        <taxon>Cladocera</taxon>
        <taxon>Anomopoda</taxon>
        <taxon>Daphniidae</taxon>
        <taxon>Daphnia</taxon>
    </lineage>
</organism>
<dbReference type="EMBL" id="JAOYFB010000038">
    <property type="protein sequence ID" value="KAK4027082.1"/>
    <property type="molecule type" value="Genomic_DNA"/>
</dbReference>
<keyword evidence="2" id="KW-1185">Reference proteome</keyword>
<accession>A0ABR0APL1</accession>
<sequence length="92" mass="10245">MLGSLGYLDSAAVHRVFSEFLMCRLSVLTTMELKMGSVGCFPDGTCTWNKFLEFVLMGSKGFLASFSYYRVERSHCALYDVPVIRDGSATKP</sequence>